<keyword evidence="2" id="KW-0963">Cytoplasm</keyword>
<dbReference type="FunFam" id="3.80.10.10:FF:000148">
    <property type="entry name" value="Leucine rich repeat and coiled-coil centrosomal protein 1"/>
    <property type="match status" value="1"/>
</dbReference>
<evidence type="ECO:0000256" key="9">
    <source>
        <dbReference type="ARBA" id="ARBA00023306"/>
    </source>
</evidence>
<reference evidence="15" key="1">
    <citation type="submission" date="2021-04" db="EMBL/GenBank/DDBJ databases">
        <authorList>
            <consortium name="Wellcome Sanger Institute Data Sharing"/>
        </authorList>
    </citation>
    <scope>NUCLEOTIDE SEQUENCE [LARGE SCALE GENOMIC DNA]</scope>
</reference>
<evidence type="ECO:0000256" key="3">
    <source>
        <dbReference type="ARBA" id="ARBA00022614"/>
    </source>
</evidence>
<evidence type="ECO:0000256" key="7">
    <source>
        <dbReference type="ARBA" id="ARBA00023054"/>
    </source>
</evidence>
<dbReference type="PROSITE" id="PS51450">
    <property type="entry name" value="LRR"/>
    <property type="match status" value="4"/>
</dbReference>
<dbReference type="GO" id="GO:0051301">
    <property type="term" value="P:cell division"/>
    <property type="evidence" value="ECO:0007669"/>
    <property type="project" value="UniProtKB-KW"/>
</dbReference>
<dbReference type="Proteomes" id="UP000472265">
    <property type="component" value="Chromosome 21"/>
</dbReference>
<evidence type="ECO:0000256" key="11">
    <source>
        <dbReference type="ARBA" id="ARBA00061329"/>
    </source>
</evidence>
<evidence type="ECO:0000313" key="15">
    <source>
        <dbReference type="Ensembl" id="ENSSAUP00010005699.1"/>
    </source>
</evidence>
<dbReference type="GO" id="GO:0005813">
    <property type="term" value="C:centrosome"/>
    <property type="evidence" value="ECO:0007669"/>
    <property type="project" value="TreeGrafter"/>
</dbReference>
<evidence type="ECO:0000256" key="13">
    <source>
        <dbReference type="SAM" id="Coils"/>
    </source>
</evidence>
<dbReference type="GO" id="GO:0005737">
    <property type="term" value="C:cytoplasm"/>
    <property type="evidence" value="ECO:0007669"/>
    <property type="project" value="TreeGrafter"/>
</dbReference>
<comment type="function">
    <text evidence="10">Required for the organization of the mitotic spindle. Maintains the structural integrity of centrosomes during mitosis.</text>
</comment>
<evidence type="ECO:0000256" key="4">
    <source>
        <dbReference type="ARBA" id="ARBA00022618"/>
    </source>
</evidence>
<accession>A0A671TUF9</accession>
<evidence type="ECO:0000256" key="2">
    <source>
        <dbReference type="ARBA" id="ARBA00022490"/>
    </source>
</evidence>
<comment type="similarity">
    <text evidence="11">Belongs to the LRRCC1 family.</text>
</comment>
<dbReference type="PANTHER" id="PTHR15454:SF34">
    <property type="entry name" value="LEUCINE-RICH REPEAT AND COILED-COIL DOMAIN-CONTAINING PROTEIN 1"/>
    <property type="match status" value="1"/>
</dbReference>
<keyword evidence="9" id="KW-0131">Cell cycle</keyword>
<dbReference type="InterPro" id="IPR001611">
    <property type="entry name" value="Leu-rich_rpt"/>
</dbReference>
<gene>
    <name evidence="15" type="primary">lrrcc1</name>
</gene>
<organism evidence="15 16">
    <name type="scientific">Sparus aurata</name>
    <name type="common">Gilthead sea bream</name>
    <dbReference type="NCBI Taxonomy" id="8175"/>
    <lineage>
        <taxon>Eukaryota</taxon>
        <taxon>Metazoa</taxon>
        <taxon>Chordata</taxon>
        <taxon>Craniata</taxon>
        <taxon>Vertebrata</taxon>
        <taxon>Euteleostomi</taxon>
        <taxon>Actinopterygii</taxon>
        <taxon>Neopterygii</taxon>
        <taxon>Teleostei</taxon>
        <taxon>Neoteleostei</taxon>
        <taxon>Acanthomorphata</taxon>
        <taxon>Eupercaria</taxon>
        <taxon>Spariformes</taxon>
        <taxon>Sparidae</taxon>
        <taxon>Sparus</taxon>
    </lineage>
</organism>
<sequence length="915" mass="105797">RSTIGLLDVHLSPTVTSLNLHCNHIPRIEGLTSAWHLRHLDLSSNCISKIEGLSSLTSLRTLNLSCNLITKVEGLNGLVHLKRLNLSYNQINNLTGLLYLHGLEYKLKHVSLQGNHLDSIDHLLQCLLGLQSLKEVILSQDGRDNPVCRSTGYWEIVMQSLPQISVLDGVDRLGSQSHPGLVSPCDIPGLEDYVDLLLSSDTSRNEVKGEVLLTTPRIDELLSQFRQRIASEAITDPVAQPDCQSVQPVCSTVADPADPVNEERIRKLEHQVSQLIQKVPIYHCCQPFSHLLRHICVRFGVSEITQRGNRNVQCLIVYLFVFVFFCMCTQTIVEERDQERERRWKAEQAVRKLTEDLKCLQTKVNEEKDLQSMALHTTDRLKELLLKERSGRSELQTRVEELEGRCQSLTQQLEQARSSEEQHKTAYKWCPSDLPQMKRYQELENRAAALKRELDIQRASVRQYKDKLQQLHELLASREQEHRKQLELRLQPGGADFREAVAKEVAAAEQRHARREEELQEKLVEGRKQYAALEDEFRMALSIEAARFSEVKEACDHMTAELLGLKATLAQSQQREKKSGSLVQELTAMVKEQKSRISELIKAKKDAVTDLKSRLHSMEAEVEQDRHVSLQLELLKKDKARLLSQLTAQESVIDGLRAERRIWGQELAQQGASLAQDRGRLEARIEVLGAELETQKKQNERDYDALKIKAKIIDDQTETIRKLKEALQERDDQIRRQREEAVQGQKRLQQQQEEETTRQTELRERLEHLSLRKEELKQQLEDKEAELEDVKRVYSDSSKKWQEKADLLTRLESQVKRMKDNFDSKERLLLEERDKATEKLRCVDDAFRRQLESGQAAHQAELLRLANEKQKQIEQANHKVFEVEEEMRQLLEEMETNKRITEEKMKRLTSVLKDF</sequence>
<proteinExistence type="inferred from homology"/>
<feature type="coiled-coil region" evidence="13">
    <location>
        <begin position="583"/>
        <end position="621"/>
    </location>
</feature>
<dbReference type="Pfam" id="PF13855">
    <property type="entry name" value="LRR_8"/>
    <property type="match status" value="1"/>
</dbReference>
<dbReference type="InterPro" id="IPR032675">
    <property type="entry name" value="LRR_dom_sf"/>
</dbReference>
<keyword evidence="8" id="KW-0206">Cytoskeleton</keyword>
<dbReference type="SMART" id="SM00365">
    <property type="entry name" value="LRR_SD22"/>
    <property type="match status" value="3"/>
</dbReference>
<evidence type="ECO:0000313" key="16">
    <source>
        <dbReference type="Proteomes" id="UP000472265"/>
    </source>
</evidence>
<evidence type="ECO:0000256" key="14">
    <source>
        <dbReference type="SAM" id="MobiDB-lite"/>
    </source>
</evidence>
<keyword evidence="5" id="KW-0677">Repeat</keyword>
<evidence type="ECO:0000256" key="5">
    <source>
        <dbReference type="ARBA" id="ARBA00022737"/>
    </source>
</evidence>
<keyword evidence="3" id="KW-0433">Leucine-rich repeat</keyword>
<keyword evidence="4" id="KW-0132">Cell division</keyword>
<feature type="coiled-coil region" evidence="13">
    <location>
        <begin position="859"/>
        <end position="911"/>
    </location>
</feature>
<dbReference type="PANTHER" id="PTHR15454">
    <property type="entry name" value="NISCHARIN RELATED"/>
    <property type="match status" value="1"/>
</dbReference>
<dbReference type="GO" id="GO:0005814">
    <property type="term" value="C:centriole"/>
    <property type="evidence" value="ECO:0007669"/>
    <property type="project" value="UniProtKB-SubCell"/>
</dbReference>
<dbReference type="GeneTree" id="ENSGT00940000157414"/>
<feature type="coiled-coil region" evidence="13">
    <location>
        <begin position="336"/>
        <end position="536"/>
    </location>
</feature>
<keyword evidence="6" id="KW-0498">Mitosis</keyword>
<reference evidence="15" key="3">
    <citation type="submission" date="2025-09" db="UniProtKB">
        <authorList>
            <consortium name="Ensembl"/>
        </authorList>
    </citation>
    <scope>IDENTIFICATION</scope>
</reference>
<evidence type="ECO:0000256" key="10">
    <source>
        <dbReference type="ARBA" id="ARBA00054059"/>
    </source>
</evidence>
<reference evidence="15" key="2">
    <citation type="submission" date="2025-08" db="UniProtKB">
        <authorList>
            <consortium name="Ensembl"/>
        </authorList>
    </citation>
    <scope>IDENTIFICATION</scope>
</reference>
<evidence type="ECO:0000256" key="12">
    <source>
        <dbReference type="ARBA" id="ARBA00067351"/>
    </source>
</evidence>
<feature type="region of interest" description="Disordered" evidence="14">
    <location>
        <begin position="737"/>
        <end position="761"/>
    </location>
</feature>
<dbReference type="SUPFAM" id="SSF52058">
    <property type="entry name" value="L domain-like"/>
    <property type="match status" value="1"/>
</dbReference>
<evidence type="ECO:0000256" key="8">
    <source>
        <dbReference type="ARBA" id="ARBA00023212"/>
    </source>
</evidence>
<comment type="subcellular location">
    <subcellularLocation>
        <location evidence="1">Cytoplasm</location>
        <location evidence="1">Cytoskeleton</location>
        <location evidence="1">Microtubule organizing center</location>
        <location evidence="1">Centrosome</location>
        <location evidence="1">Centriole</location>
    </subcellularLocation>
</comment>
<dbReference type="Ensembl" id="ENSSAUT00010006128.1">
    <property type="protein sequence ID" value="ENSSAUP00010005699.1"/>
    <property type="gene ID" value="ENSSAUG00010002853.1"/>
</dbReference>
<dbReference type="AlphaFoldDB" id="A0A671TUF9"/>
<name>A0A671TUF9_SPAAU</name>
<keyword evidence="16" id="KW-1185">Reference proteome</keyword>
<keyword evidence="7 13" id="KW-0175">Coiled coil</keyword>
<evidence type="ECO:0000256" key="6">
    <source>
        <dbReference type="ARBA" id="ARBA00022776"/>
    </source>
</evidence>
<protein>
    <recommendedName>
        <fullName evidence="12">Leucine-rich repeat and coiled-coil domain-containing protein 1</fullName>
    </recommendedName>
</protein>
<evidence type="ECO:0000256" key="1">
    <source>
        <dbReference type="ARBA" id="ARBA00004114"/>
    </source>
</evidence>
<dbReference type="Gene3D" id="3.80.10.10">
    <property type="entry name" value="Ribonuclease Inhibitor"/>
    <property type="match status" value="2"/>
</dbReference>